<feature type="signal peptide" evidence="8">
    <location>
        <begin position="1"/>
        <end position="22"/>
    </location>
</feature>
<keyword evidence="6" id="KW-0472">Membrane</keyword>
<dbReference type="eggNOG" id="COG2067">
    <property type="taxonomic scope" value="Bacteria"/>
</dbReference>
<accession>H1FZC0</accession>
<keyword evidence="3" id="KW-1134">Transmembrane beta strand</keyword>
<keyword evidence="7" id="KW-0998">Cell outer membrane</keyword>
<evidence type="ECO:0000256" key="8">
    <source>
        <dbReference type="SAM" id="SignalP"/>
    </source>
</evidence>
<comment type="similarity">
    <text evidence="2">Belongs to the OmpP1/FadL family.</text>
</comment>
<dbReference type="SUPFAM" id="SSF56935">
    <property type="entry name" value="Porins"/>
    <property type="match status" value="1"/>
</dbReference>
<feature type="chain" id="PRO_5002840389" evidence="8">
    <location>
        <begin position="23"/>
        <end position="392"/>
    </location>
</feature>
<sequence>MKKTIKLALVAALALGATSAFATNGSNLIGVGAKARGMGGAGIGVAHGAESALANAALITSVENTEMSFGGTIFMPKVSFDNGGGAGSKDSKADMNVIPSVSIASKVNDNFYWGIGMWGTAGMGVDYRTEQANFKMVTNLQLMQFGVPLAYTMNNFSVALTPLLQYGALDIDYNTNGTTAGKFGTGVAQDLQFGYNLGLAYEIAGATIGATYKSQIDMNYNGVLSGAGTLFGLTLGDELSTPAEIGVGISYKMKEHTIAFDYKQIKWSDAKGYKDFKWDDQSVYVLGYEYATSGWAARAGYNYAKSPITDQGVANTAINTLNLLGFPGIVESHITIGGTFNASKTTSIDLAYVYSPEVSQTVTASNAPSPGTRETTVKHSQTALTVALNYAF</sequence>
<evidence type="ECO:0000256" key="5">
    <source>
        <dbReference type="ARBA" id="ARBA00022729"/>
    </source>
</evidence>
<keyword evidence="4" id="KW-0812">Transmembrane</keyword>
<name>B6BGV0_SULGG</name>
<evidence type="ECO:0000256" key="2">
    <source>
        <dbReference type="ARBA" id="ARBA00008163"/>
    </source>
</evidence>
<comment type="caution">
    <text evidence="9">The sequence shown here is derived from an EMBL/GenBank/DDBJ whole genome shotgun (WGS) entry which is preliminary data.</text>
</comment>
<protein>
    <submittedName>
        <fullName evidence="9">Membrane protein involved in aromatic hydrocarbon degradation/possibly transport</fullName>
    </submittedName>
</protein>
<dbReference type="Gene3D" id="2.40.160.60">
    <property type="entry name" value="Outer membrane protein transport protein (OMPP1/FadL/TodX)"/>
    <property type="match status" value="1"/>
</dbReference>
<dbReference type="PANTHER" id="PTHR35093">
    <property type="entry name" value="OUTER MEMBRANE PROTEIN NMB0088-RELATED"/>
    <property type="match status" value="1"/>
</dbReference>
<dbReference type="AlphaFoldDB" id="B6BGV0"/>
<accession>B6BGV0</accession>
<evidence type="ECO:0000256" key="3">
    <source>
        <dbReference type="ARBA" id="ARBA00022452"/>
    </source>
</evidence>
<dbReference type="OrthoDB" id="9922at2"/>
<gene>
    <name evidence="9" type="ORF">SMGD1_1210</name>
</gene>
<comment type="subcellular location">
    <subcellularLocation>
        <location evidence="1">Cell outer membrane</location>
        <topology evidence="1">Multi-pass membrane protein</topology>
    </subcellularLocation>
</comment>
<dbReference type="GO" id="GO:0015483">
    <property type="term" value="F:long-chain fatty acid transporting porin activity"/>
    <property type="evidence" value="ECO:0007669"/>
    <property type="project" value="TreeGrafter"/>
</dbReference>
<dbReference type="PATRIC" id="fig|929558.5.peg.1202"/>
<evidence type="ECO:0000313" key="9">
    <source>
        <dbReference type="EMBL" id="EHP29734.1"/>
    </source>
</evidence>
<evidence type="ECO:0000256" key="4">
    <source>
        <dbReference type="ARBA" id="ARBA00022692"/>
    </source>
</evidence>
<dbReference type="GO" id="GO:0009279">
    <property type="term" value="C:cell outer membrane"/>
    <property type="evidence" value="ECO:0007669"/>
    <property type="project" value="UniProtKB-SubCell"/>
</dbReference>
<dbReference type="EMBL" id="AFRZ01000001">
    <property type="protein sequence ID" value="EHP29734.1"/>
    <property type="molecule type" value="Genomic_DNA"/>
</dbReference>
<evidence type="ECO:0000313" key="10">
    <source>
        <dbReference type="Proteomes" id="UP000006431"/>
    </source>
</evidence>
<dbReference type="Pfam" id="PF03349">
    <property type="entry name" value="Toluene_X"/>
    <property type="match status" value="1"/>
</dbReference>
<dbReference type="STRING" id="929558.SMGD1_1210"/>
<evidence type="ECO:0000256" key="6">
    <source>
        <dbReference type="ARBA" id="ARBA00023136"/>
    </source>
</evidence>
<evidence type="ECO:0000256" key="1">
    <source>
        <dbReference type="ARBA" id="ARBA00004571"/>
    </source>
</evidence>
<dbReference type="RefSeq" id="WP_008335421.1">
    <property type="nucleotide sequence ID" value="NZ_AFRZ01000001.1"/>
</dbReference>
<proteinExistence type="inferred from homology"/>
<keyword evidence="10" id="KW-1185">Reference proteome</keyword>
<dbReference type="InterPro" id="IPR005017">
    <property type="entry name" value="OMPP1/FadL/TodX"/>
</dbReference>
<reference evidence="9 10" key="1">
    <citation type="journal article" date="2012" name="Proc. Natl. Acad. Sci. U.S.A.">
        <title>Genome and physiology of a model Epsilonproteobacterium responsible for sulfide detoxification in marine oxygen depletion zones.</title>
        <authorList>
            <person name="Grote J."/>
            <person name="Schott T."/>
            <person name="Bruckner C.G."/>
            <person name="Glockner F.O."/>
            <person name="Jost G."/>
            <person name="Teeling H."/>
            <person name="Labrenz M."/>
            <person name="Jurgens K."/>
        </authorList>
    </citation>
    <scope>NUCLEOTIDE SEQUENCE [LARGE SCALE GENOMIC DNA]</scope>
    <source>
        <strain evidence="9 10">GD1</strain>
    </source>
</reference>
<dbReference type="HOGENOM" id="CLU_035981_1_2_7"/>
<evidence type="ECO:0000256" key="7">
    <source>
        <dbReference type="ARBA" id="ARBA00023237"/>
    </source>
</evidence>
<keyword evidence="5 8" id="KW-0732">Signal</keyword>
<organism evidence="9 10">
    <name type="scientific">Sulfurimonas gotlandica (strain DSM 19862 / JCM 16533 / GD1)</name>
    <dbReference type="NCBI Taxonomy" id="929558"/>
    <lineage>
        <taxon>Bacteria</taxon>
        <taxon>Pseudomonadati</taxon>
        <taxon>Campylobacterota</taxon>
        <taxon>Epsilonproteobacteria</taxon>
        <taxon>Campylobacterales</taxon>
        <taxon>Sulfurimonadaceae</taxon>
        <taxon>Sulfurimonas</taxon>
    </lineage>
</organism>
<dbReference type="PANTHER" id="PTHR35093:SF8">
    <property type="entry name" value="OUTER MEMBRANE PROTEIN NMB0088-RELATED"/>
    <property type="match status" value="1"/>
</dbReference>
<dbReference type="Proteomes" id="UP000006431">
    <property type="component" value="Unassembled WGS sequence"/>
</dbReference>